<accession>A0A1E5QJ62</accession>
<dbReference type="OrthoDB" id="532739at2"/>
<dbReference type="STRING" id="1781255.BH720_13380"/>
<proteinExistence type="predicted"/>
<dbReference type="RefSeq" id="WP_069967715.1">
    <property type="nucleotide sequence ID" value="NZ_CM124774.1"/>
</dbReference>
<reference evidence="1" key="1">
    <citation type="submission" date="2016-09" db="EMBL/GenBank/DDBJ databases">
        <title>Draft genome of thermotolerant cyanobacterium Desertifilum sp. strain IPPAS B-1220.</title>
        <authorList>
            <person name="Sinetova M.A."/>
            <person name="Bolakhan K."/>
            <person name="Zayadan B.K."/>
            <person name="Mironov K.S."/>
            <person name="Ustinova V."/>
            <person name="Kupriyanova E.V."/>
            <person name="Sidorov R.A."/>
            <person name="Skrypnik A.N."/>
            <person name="Gogoleva N.E."/>
            <person name="Gogolev Y.V."/>
            <person name="Los D.A."/>
        </authorList>
    </citation>
    <scope>NUCLEOTIDE SEQUENCE [LARGE SCALE GENOMIC DNA]</scope>
    <source>
        <strain evidence="1">IPPAS B-1220</strain>
    </source>
</reference>
<organism evidence="1">
    <name type="scientific">Desertifilum tharense IPPAS B-1220</name>
    <dbReference type="NCBI Taxonomy" id="1781255"/>
    <lineage>
        <taxon>Bacteria</taxon>
        <taxon>Bacillati</taxon>
        <taxon>Cyanobacteriota</taxon>
        <taxon>Cyanophyceae</taxon>
        <taxon>Desertifilales</taxon>
        <taxon>Desertifilaceae</taxon>
        <taxon>Desertifilum</taxon>
    </lineage>
</organism>
<sequence length="110" mass="12563">MSNFDAELQSQIVRTIDILEGLENLIDTASTPEIAEILQDAWLKVSDTFPEDFKEATRWDAGAGGLRLYLRVKAFFENPIDNPITQAELEAYYHSQTPIDEDSADFFFRD</sequence>
<gene>
    <name evidence="1" type="ORF">BH720_13380</name>
</gene>
<dbReference type="AlphaFoldDB" id="A0A1E5QJ62"/>
<comment type="caution">
    <text evidence="1">The sequence shown here is derived from an EMBL/GenBank/DDBJ whole genome shotgun (WGS) entry which is preliminary data.</text>
</comment>
<evidence type="ECO:0000313" key="1">
    <source>
        <dbReference type="EMBL" id="OEJ74658.1"/>
    </source>
</evidence>
<protein>
    <submittedName>
        <fullName evidence="1">Uncharacterized protein</fullName>
    </submittedName>
</protein>
<dbReference type="EMBL" id="MJGC01000063">
    <property type="protein sequence ID" value="OEJ74658.1"/>
    <property type="molecule type" value="Genomic_DNA"/>
</dbReference>
<name>A0A1E5QJ62_9CYAN</name>